<dbReference type="Proteomes" id="UP001148838">
    <property type="component" value="Unassembled WGS sequence"/>
</dbReference>
<evidence type="ECO:0000256" key="5">
    <source>
        <dbReference type="ARBA" id="ARBA00023125"/>
    </source>
</evidence>
<organism evidence="11 12">
    <name type="scientific">Periplaneta americana</name>
    <name type="common">American cockroach</name>
    <name type="synonym">Blatta americana</name>
    <dbReference type="NCBI Taxonomy" id="6978"/>
    <lineage>
        <taxon>Eukaryota</taxon>
        <taxon>Metazoa</taxon>
        <taxon>Ecdysozoa</taxon>
        <taxon>Arthropoda</taxon>
        <taxon>Hexapoda</taxon>
        <taxon>Insecta</taxon>
        <taxon>Pterygota</taxon>
        <taxon>Neoptera</taxon>
        <taxon>Polyneoptera</taxon>
        <taxon>Dictyoptera</taxon>
        <taxon>Blattodea</taxon>
        <taxon>Blattoidea</taxon>
        <taxon>Blattidae</taxon>
        <taxon>Blattinae</taxon>
        <taxon>Periplaneta</taxon>
    </lineage>
</organism>
<feature type="signal peptide" evidence="9">
    <location>
        <begin position="1"/>
        <end position="20"/>
    </location>
</feature>
<dbReference type="CDD" id="cd09373">
    <property type="entry name" value="LIM1_AWH"/>
    <property type="match status" value="1"/>
</dbReference>
<evidence type="ECO:0000256" key="2">
    <source>
        <dbReference type="ARBA" id="ARBA00022723"/>
    </source>
</evidence>
<comment type="caution">
    <text evidence="11">The sequence shown here is derived from an EMBL/GenBank/DDBJ whole genome shotgun (WGS) entry which is preliminary data.</text>
</comment>
<dbReference type="PROSITE" id="PS00478">
    <property type="entry name" value="LIM_DOMAIN_1"/>
    <property type="match status" value="1"/>
</dbReference>
<evidence type="ECO:0000256" key="4">
    <source>
        <dbReference type="ARBA" id="ARBA00023038"/>
    </source>
</evidence>
<comment type="subcellular location">
    <subcellularLocation>
        <location evidence="1">Nucleus</location>
    </subcellularLocation>
</comment>
<proteinExistence type="predicted"/>
<evidence type="ECO:0000256" key="3">
    <source>
        <dbReference type="ARBA" id="ARBA00022833"/>
    </source>
</evidence>
<dbReference type="SUPFAM" id="SSF57716">
    <property type="entry name" value="Glucocorticoid receptor-like (DNA-binding domain)"/>
    <property type="match status" value="2"/>
</dbReference>
<reference evidence="11 12" key="1">
    <citation type="journal article" date="2022" name="Allergy">
        <title>Genome assembly and annotation of Periplaneta americana reveal a comprehensive cockroach allergen profile.</title>
        <authorList>
            <person name="Wang L."/>
            <person name="Xiong Q."/>
            <person name="Saelim N."/>
            <person name="Wang L."/>
            <person name="Nong W."/>
            <person name="Wan A.T."/>
            <person name="Shi M."/>
            <person name="Liu X."/>
            <person name="Cao Q."/>
            <person name="Hui J.H.L."/>
            <person name="Sookrung N."/>
            <person name="Leung T.F."/>
            <person name="Tungtrongchitr A."/>
            <person name="Tsui S.K.W."/>
        </authorList>
    </citation>
    <scope>NUCLEOTIDE SEQUENCE [LARGE SCALE GENOMIC DNA]</scope>
    <source>
        <strain evidence="11">PWHHKU_190912</strain>
    </source>
</reference>
<dbReference type="InterPro" id="IPR050453">
    <property type="entry name" value="LIM_Homeobox_TF"/>
</dbReference>
<evidence type="ECO:0000259" key="10">
    <source>
        <dbReference type="PROSITE" id="PS50023"/>
    </source>
</evidence>
<evidence type="ECO:0000256" key="9">
    <source>
        <dbReference type="SAM" id="SignalP"/>
    </source>
</evidence>
<dbReference type="SMART" id="SM00132">
    <property type="entry name" value="LIM"/>
    <property type="match status" value="1"/>
</dbReference>
<dbReference type="InterPro" id="IPR001781">
    <property type="entry name" value="Znf_LIM"/>
</dbReference>
<dbReference type="EMBL" id="JAJSOF020000003">
    <property type="protein sequence ID" value="KAJ4449814.1"/>
    <property type="molecule type" value="Genomic_DNA"/>
</dbReference>
<name>A0ABQ8TSZ1_PERAM</name>
<evidence type="ECO:0000256" key="6">
    <source>
        <dbReference type="ARBA" id="ARBA00023155"/>
    </source>
</evidence>
<sequence length="201" mass="23219">MFSFLKVRVLFFIDVNLVTLIKHIMVQSKPKCKDPLRVQPSKSLVKQSFNIMRYIHRVKRRLYYKIKLKNKYKSPLDVMKVHGRYEANCPKTGWNLTSGTNNVTHKTTNNGTEHRLCAACSEPITDKYLLQVSGRSWHAHCLRCCVCQLALDRQPSCFIKDDSVYCKSDYAKRNQTLIRLLHKPRELSTCVAMATVARAGL</sequence>
<keyword evidence="9" id="KW-0732">Signal</keyword>
<keyword evidence="2 8" id="KW-0479">Metal-binding</keyword>
<dbReference type="Pfam" id="PF00412">
    <property type="entry name" value="LIM"/>
    <property type="match status" value="1"/>
</dbReference>
<keyword evidence="12" id="KW-1185">Reference proteome</keyword>
<dbReference type="Gene3D" id="2.10.110.10">
    <property type="entry name" value="Cysteine Rich Protein"/>
    <property type="match status" value="1"/>
</dbReference>
<evidence type="ECO:0000256" key="8">
    <source>
        <dbReference type="PROSITE-ProRule" id="PRU00125"/>
    </source>
</evidence>
<gene>
    <name evidence="11" type="ORF">ANN_01220</name>
</gene>
<keyword evidence="6" id="KW-0371">Homeobox</keyword>
<evidence type="ECO:0000313" key="12">
    <source>
        <dbReference type="Proteomes" id="UP001148838"/>
    </source>
</evidence>
<evidence type="ECO:0000256" key="7">
    <source>
        <dbReference type="ARBA" id="ARBA00023242"/>
    </source>
</evidence>
<evidence type="ECO:0000313" key="11">
    <source>
        <dbReference type="EMBL" id="KAJ4449814.1"/>
    </source>
</evidence>
<protein>
    <recommendedName>
        <fullName evidence="10">LIM zinc-binding domain-containing protein</fullName>
    </recommendedName>
</protein>
<evidence type="ECO:0000256" key="1">
    <source>
        <dbReference type="ARBA" id="ARBA00004123"/>
    </source>
</evidence>
<keyword evidence="5" id="KW-0238">DNA-binding</keyword>
<feature type="domain" description="LIM zinc-binding" evidence="10">
    <location>
        <begin position="115"/>
        <end position="176"/>
    </location>
</feature>
<keyword evidence="4 8" id="KW-0440">LIM domain</keyword>
<feature type="chain" id="PRO_5045199657" description="LIM zinc-binding domain-containing protein" evidence="9">
    <location>
        <begin position="21"/>
        <end position="201"/>
    </location>
</feature>
<dbReference type="PROSITE" id="PS50023">
    <property type="entry name" value="LIM_DOMAIN_2"/>
    <property type="match status" value="1"/>
</dbReference>
<keyword evidence="7" id="KW-0539">Nucleus</keyword>
<dbReference type="PANTHER" id="PTHR24208:SF127">
    <property type="entry name" value="LIM_HOMEOBOX PROTEIN AWH"/>
    <property type="match status" value="1"/>
</dbReference>
<keyword evidence="3 8" id="KW-0862">Zinc</keyword>
<dbReference type="PANTHER" id="PTHR24208">
    <property type="entry name" value="LIM/HOMEOBOX PROTEIN LHX"/>
    <property type="match status" value="1"/>
</dbReference>
<accession>A0ABQ8TSZ1</accession>